<keyword evidence="4 15" id="KW-0678">Repressor</keyword>
<protein>
    <recommendedName>
        <fullName evidence="2 15">DNA-binding transcriptional regulator NtrC</fullName>
    </recommendedName>
    <alternativeName>
        <fullName evidence="15">Nitrogen regulation protein NR(I)</fullName>
    </alternativeName>
</protein>
<keyword evidence="11 15" id="KW-0010">Activator</keyword>
<dbReference type="NCBIfam" id="NF008176">
    <property type="entry name" value="PRK10923.1"/>
    <property type="match status" value="1"/>
</dbReference>
<evidence type="ECO:0000256" key="2">
    <source>
        <dbReference type="ARBA" id="ARBA00019059"/>
    </source>
</evidence>
<dbReference type="CDD" id="cd19919">
    <property type="entry name" value="REC_NtrC"/>
    <property type="match status" value="1"/>
</dbReference>
<dbReference type="GO" id="GO:0005737">
    <property type="term" value="C:cytoplasm"/>
    <property type="evidence" value="ECO:0007669"/>
    <property type="project" value="UniProtKB-SubCell"/>
</dbReference>
<dbReference type="GO" id="GO:0000156">
    <property type="term" value="F:phosphorelay response regulator activity"/>
    <property type="evidence" value="ECO:0007669"/>
    <property type="project" value="UniProtKB-UniRule"/>
</dbReference>
<keyword evidence="5 14" id="KW-0597">Phosphoprotein</keyword>
<keyword evidence="6 15" id="KW-0547">Nucleotide-binding</keyword>
<keyword evidence="13 15" id="KW-0535">Nitrogen fixation</keyword>
<dbReference type="InterPro" id="IPR011006">
    <property type="entry name" value="CheY-like_superfamily"/>
</dbReference>
<reference evidence="19 20" key="1">
    <citation type="submission" date="2014-06" db="EMBL/GenBank/DDBJ databases">
        <authorList>
            <person name="Le Roux F."/>
        </authorList>
    </citation>
    <scope>NUCLEOTIDE SEQUENCE</scope>
    <source>
        <strain evidence="18 20">J5-4</strain>
        <strain evidence="19">J5-5</strain>
    </source>
</reference>
<evidence type="ECO:0000256" key="1">
    <source>
        <dbReference type="ARBA" id="ARBA00004496"/>
    </source>
</evidence>
<evidence type="ECO:0000259" key="16">
    <source>
        <dbReference type="PROSITE" id="PS50045"/>
    </source>
</evidence>
<keyword evidence="9 15" id="KW-0805">Transcription regulation</keyword>
<feature type="domain" description="Sigma-54 factor interaction" evidence="16">
    <location>
        <begin position="142"/>
        <end position="371"/>
    </location>
</feature>
<dbReference type="EMBL" id="CCJX01000054">
    <property type="protein sequence ID" value="CDT06839.1"/>
    <property type="molecule type" value="Genomic_DNA"/>
</dbReference>
<comment type="function">
    <text evidence="15">Member of the two-component regulatory system NtrB/NtrC, which controls expression of the nitrogen-regulated (ntr) genes in response to nitrogen limitation. Phosphorylated NtrC binds directly to DNA and stimulates the formation of open promoter-sigma54-RNA polymerase complexes.</text>
</comment>
<comment type="caution">
    <text evidence="19">The sequence shown here is derived from an EMBL/GenBank/DDBJ whole genome shotgun (WGS) entry which is preliminary data.</text>
</comment>
<dbReference type="FunFam" id="3.40.50.2300:FF:000018">
    <property type="entry name" value="DNA-binding transcriptional regulator NtrC"/>
    <property type="match status" value="1"/>
</dbReference>
<dbReference type="Gene3D" id="1.10.10.60">
    <property type="entry name" value="Homeodomain-like"/>
    <property type="match status" value="1"/>
</dbReference>
<evidence type="ECO:0000256" key="6">
    <source>
        <dbReference type="ARBA" id="ARBA00022741"/>
    </source>
</evidence>
<dbReference type="Pfam" id="PF00072">
    <property type="entry name" value="Response_reg"/>
    <property type="match status" value="1"/>
</dbReference>
<gene>
    <name evidence="19" type="primary">glnG</name>
    <name evidence="15" type="synonym">ntrC</name>
    <name evidence="18" type="ORF">VCR4J5_1470166</name>
    <name evidence="19" type="ORF">VCR5J5_730037</name>
</gene>
<dbReference type="Gene3D" id="1.10.8.60">
    <property type="match status" value="1"/>
</dbReference>
<evidence type="ECO:0000256" key="9">
    <source>
        <dbReference type="ARBA" id="ARBA00023015"/>
    </source>
</evidence>
<dbReference type="InterPro" id="IPR002197">
    <property type="entry name" value="HTH_Fis"/>
</dbReference>
<evidence type="ECO:0000256" key="5">
    <source>
        <dbReference type="ARBA" id="ARBA00022553"/>
    </source>
</evidence>
<dbReference type="SUPFAM" id="SSF52172">
    <property type="entry name" value="CheY-like"/>
    <property type="match status" value="1"/>
</dbReference>
<dbReference type="EMBL" id="CCJV01000137">
    <property type="protein sequence ID" value="CDT60229.1"/>
    <property type="molecule type" value="Genomic_DNA"/>
</dbReference>
<sequence>MSKGYVWVVDDDSSIRWVVEKTLSSADIKCETFADAESVLLALERETPDVLVSDIRMPGIDGIELLHQVHQRSPDLPVIIMTAHSDLDAAVNAYQKGAFEYLPKPFDIDETLTLVERAIAHSQEQKREQASEVAEDTNAPEIIGEAPAMQEVFRAIGRLSRSSISVLINGESGTGKELVAHALHRHSPRAKKPFIALNMAAIPKDLIESELFGHEKGAFTGANSVRQGRFEQANGGTLFLDEIGDMPLDIQTRLLRVLSDGQFYRVGGHSAVKVDVRIVAATHQDLERLVHEGDFREDLFHRLNVIRIHIPALRERKQDIEKLTHHFLASAAEELGVEVKTLHPETILKLNQLNWPGNVRQLENICRWLTVMASGSEILPSDLPPELLEEKVVTTSGTGDNWQQLLANWAKCALDSGEKELLTYALPEFERILLEAALNHTNGHKQDAAKVLGWGRNTLTRKLKELY</sequence>
<keyword evidence="20" id="KW-1185">Reference proteome</keyword>
<dbReference type="PRINTS" id="PR01590">
    <property type="entry name" value="HTHFIS"/>
</dbReference>
<dbReference type="SUPFAM" id="SSF46689">
    <property type="entry name" value="Homeodomain-like"/>
    <property type="match status" value="1"/>
</dbReference>
<evidence type="ECO:0000256" key="3">
    <source>
        <dbReference type="ARBA" id="ARBA00022490"/>
    </source>
</evidence>
<dbReference type="FunFam" id="1.10.10.60:FF:000088">
    <property type="entry name" value="DNA-binding transcriptional regulator NtrC"/>
    <property type="match status" value="1"/>
</dbReference>
<dbReference type="NCBIfam" id="TIGR01818">
    <property type="entry name" value="ntrC"/>
    <property type="match status" value="1"/>
</dbReference>
<dbReference type="PROSITE" id="PS50045">
    <property type="entry name" value="SIGMA54_INTERACT_4"/>
    <property type="match status" value="1"/>
</dbReference>
<keyword evidence="12 15" id="KW-0804">Transcription</keyword>
<dbReference type="GO" id="GO:0005524">
    <property type="term" value="F:ATP binding"/>
    <property type="evidence" value="ECO:0007669"/>
    <property type="project" value="UniProtKB-KW"/>
</dbReference>
<dbReference type="InterPro" id="IPR009057">
    <property type="entry name" value="Homeodomain-like_sf"/>
</dbReference>
<comment type="subcellular location">
    <subcellularLocation>
        <location evidence="1 15">Cytoplasm</location>
    </subcellularLocation>
</comment>
<evidence type="ECO:0000256" key="12">
    <source>
        <dbReference type="ARBA" id="ARBA00023163"/>
    </source>
</evidence>
<evidence type="ECO:0000256" key="4">
    <source>
        <dbReference type="ARBA" id="ARBA00022491"/>
    </source>
</evidence>
<dbReference type="FunFam" id="3.40.50.300:FF:000006">
    <property type="entry name" value="DNA-binding transcriptional regulator NtrC"/>
    <property type="match status" value="1"/>
</dbReference>
<dbReference type="Gene3D" id="3.40.50.300">
    <property type="entry name" value="P-loop containing nucleotide triphosphate hydrolases"/>
    <property type="match status" value="1"/>
</dbReference>
<dbReference type="GO" id="GO:0006808">
    <property type="term" value="P:regulation of nitrogen utilization"/>
    <property type="evidence" value="ECO:0007669"/>
    <property type="project" value="UniProtKB-UniRule"/>
</dbReference>
<evidence type="ECO:0000256" key="15">
    <source>
        <dbReference type="RuleBase" id="RU365013"/>
    </source>
</evidence>
<dbReference type="SMART" id="SM00448">
    <property type="entry name" value="REC"/>
    <property type="match status" value="1"/>
</dbReference>
<dbReference type="PANTHER" id="PTHR32071:SF95">
    <property type="entry name" value="DNA-BINDING TRANSCRIPTIONAL REGULATOR NTRC"/>
    <property type="match status" value="1"/>
</dbReference>
<dbReference type="Proteomes" id="UP000049495">
    <property type="component" value="Unassembled WGS sequence"/>
</dbReference>
<dbReference type="SUPFAM" id="SSF52540">
    <property type="entry name" value="P-loop containing nucleoside triphosphate hydrolases"/>
    <property type="match status" value="1"/>
</dbReference>
<dbReference type="InterPro" id="IPR025662">
    <property type="entry name" value="Sigma_54_int_dom_ATP-bd_1"/>
</dbReference>
<accession>A0A0T7DMP5</accession>
<dbReference type="SMART" id="SM00382">
    <property type="entry name" value="AAA"/>
    <property type="match status" value="1"/>
</dbReference>
<dbReference type="Proteomes" id="UP000049077">
    <property type="component" value="Unassembled WGS sequence"/>
</dbReference>
<dbReference type="RefSeq" id="WP_048661285.1">
    <property type="nucleotide sequence ID" value="NZ_AP025476.1"/>
</dbReference>
<evidence type="ECO:0000256" key="7">
    <source>
        <dbReference type="ARBA" id="ARBA00022840"/>
    </source>
</evidence>
<dbReference type="PROSITE" id="PS00675">
    <property type="entry name" value="SIGMA54_INTERACT_1"/>
    <property type="match status" value="1"/>
</dbReference>
<keyword evidence="10 15" id="KW-0238">DNA-binding</keyword>
<feature type="modified residue" description="4-aspartylphosphate" evidence="14">
    <location>
        <position position="54"/>
    </location>
</feature>
<evidence type="ECO:0000313" key="20">
    <source>
        <dbReference type="Proteomes" id="UP000049077"/>
    </source>
</evidence>
<evidence type="ECO:0000313" key="19">
    <source>
        <dbReference type="EMBL" id="CDT60229.1"/>
    </source>
</evidence>
<dbReference type="Gene3D" id="3.40.50.2300">
    <property type="match status" value="1"/>
</dbReference>
<evidence type="ECO:0000256" key="10">
    <source>
        <dbReference type="ARBA" id="ARBA00023125"/>
    </source>
</evidence>
<dbReference type="InterPro" id="IPR025944">
    <property type="entry name" value="Sigma_54_int_dom_CS"/>
</dbReference>
<dbReference type="InterPro" id="IPR003593">
    <property type="entry name" value="AAA+_ATPase"/>
</dbReference>
<dbReference type="PANTHER" id="PTHR32071">
    <property type="entry name" value="TRANSCRIPTIONAL REGULATORY PROTEIN"/>
    <property type="match status" value="1"/>
</dbReference>
<dbReference type="CDD" id="cd00009">
    <property type="entry name" value="AAA"/>
    <property type="match status" value="1"/>
</dbReference>
<evidence type="ECO:0000256" key="8">
    <source>
        <dbReference type="ARBA" id="ARBA00023012"/>
    </source>
</evidence>
<dbReference type="InterPro" id="IPR010114">
    <property type="entry name" value="Transcript_reg_NtrC"/>
</dbReference>
<keyword evidence="8 15" id="KW-0902">Two-component regulatory system</keyword>
<keyword evidence="3 15" id="KW-0963">Cytoplasm</keyword>
<dbReference type="PROSITE" id="PS50110">
    <property type="entry name" value="RESPONSE_REGULATORY"/>
    <property type="match status" value="1"/>
</dbReference>
<dbReference type="InterPro" id="IPR025943">
    <property type="entry name" value="Sigma_54_int_dom_ATP-bd_2"/>
</dbReference>
<dbReference type="InterPro" id="IPR002078">
    <property type="entry name" value="Sigma_54_int"/>
</dbReference>
<dbReference type="InterPro" id="IPR027417">
    <property type="entry name" value="P-loop_NTPase"/>
</dbReference>
<dbReference type="FunFam" id="1.10.8.60:FF:000014">
    <property type="entry name" value="DNA-binding transcriptional regulator NtrC"/>
    <property type="match status" value="1"/>
</dbReference>
<dbReference type="PROSITE" id="PS00688">
    <property type="entry name" value="SIGMA54_INTERACT_3"/>
    <property type="match status" value="1"/>
</dbReference>
<evidence type="ECO:0000313" key="18">
    <source>
        <dbReference type="EMBL" id="CDT06839.1"/>
    </source>
</evidence>
<dbReference type="PROSITE" id="PS00676">
    <property type="entry name" value="SIGMA54_INTERACT_2"/>
    <property type="match status" value="1"/>
</dbReference>
<dbReference type="GeneID" id="93898591"/>
<proteinExistence type="predicted"/>
<dbReference type="Pfam" id="PF25601">
    <property type="entry name" value="AAA_lid_14"/>
    <property type="match status" value="1"/>
</dbReference>
<evidence type="ECO:0000256" key="13">
    <source>
        <dbReference type="ARBA" id="ARBA00023231"/>
    </source>
</evidence>
<organism evidence="19 21">
    <name type="scientific">Vibrio crassostreae</name>
    <dbReference type="NCBI Taxonomy" id="246167"/>
    <lineage>
        <taxon>Bacteria</taxon>
        <taxon>Pseudomonadati</taxon>
        <taxon>Pseudomonadota</taxon>
        <taxon>Gammaproteobacteria</taxon>
        <taxon>Vibrionales</taxon>
        <taxon>Vibrionaceae</taxon>
        <taxon>Vibrio</taxon>
    </lineage>
</organism>
<dbReference type="OrthoDB" id="9804019at2"/>
<feature type="domain" description="Response regulatory" evidence="17">
    <location>
        <begin position="5"/>
        <end position="119"/>
    </location>
</feature>
<dbReference type="AlphaFoldDB" id="A0A0T7DMP5"/>
<evidence type="ECO:0000256" key="11">
    <source>
        <dbReference type="ARBA" id="ARBA00023159"/>
    </source>
</evidence>
<evidence type="ECO:0000313" key="21">
    <source>
        <dbReference type="Proteomes" id="UP000049495"/>
    </source>
</evidence>
<evidence type="ECO:0000259" key="17">
    <source>
        <dbReference type="PROSITE" id="PS50110"/>
    </source>
</evidence>
<dbReference type="GO" id="GO:0043565">
    <property type="term" value="F:sequence-specific DNA binding"/>
    <property type="evidence" value="ECO:0007669"/>
    <property type="project" value="InterPro"/>
</dbReference>
<dbReference type="Pfam" id="PF00158">
    <property type="entry name" value="Sigma54_activat"/>
    <property type="match status" value="1"/>
</dbReference>
<dbReference type="Pfam" id="PF02954">
    <property type="entry name" value="HTH_8"/>
    <property type="match status" value="1"/>
</dbReference>
<name>A0A0T7DMP5_9VIBR</name>
<reference evidence="21" key="2">
    <citation type="submission" date="2014-06" db="EMBL/GenBank/DDBJ databases">
        <authorList>
            <person name="Le Roux Frederique"/>
        </authorList>
    </citation>
    <scope>NUCLEOTIDE SEQUENCE [LARGE SCALE GENOMIC DNA]</scope>
    <source>
        <strain evidence="21">J5-5</strain>
    </source>
</reference>
<dbReference type="InterPro" id="IPR001789">
    <property type="entry name" value="Sig_transdc_resp-reg_receiver"/>
</dbReference>
<keyword evidence="7 15" id="KW-0067">ATP-binding</keyword>
<dbReference type="GO" id="GO:0006355">
    <property type="term" value="P:regulation of DNA-templated transcription"/>
    <property type="evidence" value="ECO:0007669"/>
    <property type="project" value="InterPro"/>
</dbReference>
<evidence type="ECO:0000256" key="14">
    <source>
        <dbReference type="PROSITE-ProRule" id="PRU00169"/>
    </source>
</evidence>
<dbReference type="InterPro" id="IPR058031">
    <property type="entry name" value="AAA_lid_NorR"/>
</dbReference>